<comment type="caution">
    <text evidence="3">The sequence shown here is derived from an EMBL/GenBank/DDBJ whole genome shotgun (WGS) entry which is preliminary data.</text>
</comment>
<feature type="chain" id="PRO_5015537760" description="Extracellular membrane protein CFEM domain-containing protein" evidence="2">
    <location>
        <begin position="22"/>
        <end position="160"/>
    </location>
</feature>
<reference evidence="3 4" key="1">
    <citation type="journal article" date="2018" name="MBio">
        <title>Comparative Genomics Reveals the Core Gene Toolbox for the Fungus-Insect Symbiosis.</title>
        <authorList>
            <person name="Wang Y."/>
            <person name="Stata M."/>
            <person name="Wang W."/>
            <person name="Stajich J.E."/>
            <person name="White M.M."/>
            <person name="Moncalvo J.M."/>
        </authorList>
    </citation>
    <scope>NUCLEOTIDE SEQUENCE [LARGE SCALE GENOMIC DNA]</scope>
    <source>
        <strain evidence="3 4">SWE-8-4</strain>
    </source>
</reference>
<sequence>MNFYLGLIVLAGSVSVGVVNAQACAEGQRTCVDNFRISICVAGVLDVAKACGDFVDCDTSDIKNVRCRNTPFCITENGRGECSTTPKGFELSPGVVAAISALSGNGSNIQPNNGTVAISTTTSGDTAESTPTASSADSDSSATSTSVFSAGVIIQGTDSL</sequence>
<dbReference type="AlphaFoldDB" id="A0A2T9YVV1"/>
<name>A0A2T9YVV1_9FUNG</name>
<feature type="signal peptide" evidence="2">
    <location>
        <begin position="1"/>
        <end position="21"/>
    </location>
</feature>
<proteinExistence type="predicted"/>
<keyword evidence="4" id="KW-1185">Reference proteome</keyword>
<evidence type="ECO:0000313" key="3">
    <source>
        <dbReference type="EMBL" id="PVU96473.1"/>
    </source>
</evidence>
<dbReference type="Proteomes" id="UP000245383">
    <property type="component" value="Unassembled WGS sequence"/>
</dbReference>
<evidence type="ECO:0000256" key="2">
    <source>
        <dbReference type="SAM" id="SignalP"/>
    </source>
</evidence>
<gene>
    <name evidence="3" type="ORF">BB561_001144</name>
</gene>
<accession>A0A2T9YVV1</accession>
<evidence type="ECO:0000256" key="1">
    <source>
        <dbReference type="SAM" id="MobiDB-lite"/>
    </source>
</evidence>
<organism evidence="3 4">
    <name type="scientific">Smittium simulii</name>
    <dbReference type="NCBI Taxonomy" id="133385"/>
    <lineage>
        <taxon>Eukaryota</taxon>
        <taxon>Fungi</taxon>
        <taxon>Fungi incertae sedis</taxon>
        <taxon>Zoopagomycota</taxon>
        <taxon>Kickxellomycotina</taxon>
        <taxon>Harpellomycetes</taxon>
        <taxon>Harpellales</taxon>
        <taxon>Legeriomycetaceae</taxon>
        <taxon>Smittium</taxon>
    </lineage>
</organism>
<evidence type="ECO:0000313" key="4">
    <source>
        <dbReference type="Proteomes" id="UP000245383"/>
    </source>
</evidence>
<feature type="region of interest" description="Disordered" evidence="1">
    <location>
        <begin position="112"/>
        <end position="143"/>
    </location>
</feature>
<feature type="compositionally biased region" description="Low complexity" evidence="1">
    <location>
        <begin position="125"/>
        <end position="143"/>
    </location>
</feature>
<evidence type="ECO:0008006" key="5">
    <source>
        <dbReference type="Google" id="ProtNLM"/>
    </source>
</evidence>
<keyword evidence="2" id="KW-0732">Signal</keyword>
<dbReference type="EMBL" id="MBFR01000031">
    <property type="protein sequence ID" value="PVU96473.1"/>
    <property type="molecule type" value="Genomic_DNA"/>
</dbReference>
<feature type="compositionally biased region" description="Polar residues" evidence="1">
    <location>
        <begin position="112"/>
        <end position="124"/>
    </location>
</feature>
<protein>
    <recommendedName>
        <fullName evidence="5">Extracellular membrane protein CFEM domain-containing protein</fullName>
    </recommendedName>
</protein>